<organism evidence="2">
    <name type="scientific">Ganoderma boninense</name>
    <dbReference type="NCBI Taxonomy" id="34458"/>
    <lineage>
        <taxon>Eukaryota</taxon>
        <taxon>Fungi</taxon>
        <taxon>Dikarya</taxon>
        <taxon>Basidiomycota</taxon>
        <taxon>Agaricomycotina</taxon>
        <taxon>Agaricomycetes</taxon>
        <taxon>Polyporales</taxon>
        <taxon>Polyporaceae</taxon>
        <taxon>Ganoderma</taxon>
    </lineage>
</organism>
<accession>A0A5K1K072</accession>
<name>A0A5K1K072_9APHY</name>
<sequence>MAQKKNKSKKSTPPQPAPPLPEDLANDDALMDDLLAQLDSKDEVVRQESATVLKEMNVDEVAKELDNAPKKDSKARFKARQAKKAAALADSYAPNDAEADARIQHQTKEEEANIKRICDELGLQIYEVEDLVHPEYALFKCWTPRSPQMVTASSPQ</sequence>
<dbReference type="AlphaFoldDB" id="A0A5K1K072"/>
<protein>
    <submittedName>
        <fullName evidence="2">PUM-HD domain-containing protein</fullName>
    </submittedName>
</protein>
<dbReference type="EMBL" id="LR727097">
    <property type="protein sequence ID" value="VWO98664.1"/>
    <property type="molecule type" value="Genomic_DNA"/>
</dbReference>
<gene>
    <name evidence="2" type="primary">G4N3K2</name>
</gene>
<proteinExistence type="predicted"/>
<feature type="compositionally biased region" description="Basic residues" evidence="1">
    <location>
        <begin position="1"/>
        <end position="10"/>
    </location>
</feature>
<feature type="region of interest" description="Disordered" evidence="1">
    <location>
        <begin position="1"/>
        <end position="30"/>
    </location>
</feature>
<evidence type="ECO:0000313" key="2">
    <source>
        <dbReference type="EMBL" id="VWO98664.1"/>
    </source>
</evidence>
<reference evidence="2" key="1">
    <citation type="submission" date="2019-10" db="EMBL/GenBank/DDBJ databases">
        <authorList>
            <person name="Nor Muhammad N."/>
        </authorList>
    </citation>
    <scope>NUCLEOTIDE SEQUENCE</scope>
</reference>
<evidence type="ECO:0000256" key="1">
    <source>
        <dbReference type="SAM" id="MobiDB-lite"/>
    </source>
</evidence>